<dbReference type="InterPro" id="IPR029033">
    <property type="entry name" value="His_PPase_superfam"/>
</dbReference>
<feature type="signal peptide" evidence="1">
    <location>
        <begin position="1"/>
        <end position="21"/>
    </location>
</feature>
<dbReference type="EMBL" id="JACHBU010000003">
    <property type="protein sequence ID" value="MBB6508291.1"/>
    <property type="molecule type" value="Genomic_DNA"/>
</dbReference>
<protein>
    <submittedName>
        <fullName evidence="2">Broad specificity phosphatase PhoE</fullName>
    </submittedName>
</protein>
<organism evidence="2 3">
    <name type="scientific">Rhizobium soli</name>
    <dbReference type="NCBI Taxonomy" id="424798"/>
    <lineage>
        <taxon>Bacteria</taxon>
        <taxon>Pseudomonadati</taxon>
        <taxon>Pseudomonadota</taxon>
        <taxon>Alphaproteobacteria</taxon>
        <taxon>Hyphomicrobiales</taxon>
        <taxon>Rhizobiaceae</taxon>
        <taxon>Rhizobium/Agrobacterium group</taxon>
        <taxon>Rhizobium</taxon>
    </lineage>
</organism>
<dbReference type="AlphaFoldDB" id="A0A7X0MRG0"/>
<dbReference type="Proteomes" id="UP000585437">
    <property type="component" value="Unassembled WGS sequence"/>
</dbReference>
<name>A0A7X0MRG0_9HYPH</name>
<sequence length="186" mass="19533">MFLRRQLLIASALALTSNARAQSDPWAELRTGAAIVLLRHAIAPGTGDPANFAVSDCSTQRNLSAQGIAQAGRIGTLFRKNGVAQAQVFSSQWCRCIDTAKGLGLGPVEPQPLLNSFFGSPEDGRPQTQALRAWMTGLPPGRPVVLVTHQVNITGLTSIVPANGELLFVTAGAADPLTVIGRVAVE</sequence>
<comment type="caution">
    <text evidence="2">The sequence shown here is derived from an EMBL/GenBank/DDBJ whole genome shotgun (WGS) entry which is preliminary data.</text>
</comment>
<evidence type="ECO:0000256" key="1">
    <source>
        <dbReference type="SAM" id="SignalP"/>
    </source>
</evidence>
<accession>A0A7X0MRG0</accession>
<evidence type="ECO:0000313" key="3">
    <source>
        <dbReference type="Proteomes" id="UP000585437"/>
    </source>
</evidence>
<feature type="chain" id="PRO_5030882846" evidence="1">
    <location>
        <begin position="22"/>
        <end position="186"/>
    </location>
</feature>
<dbReference type="SUPFAM" id="SSF53254">
    <property type="entry name" value="Phosphoglycerate mutase-like"/>
    <property type="match status" value="1"/>
</dbReference>
<dbReference type="RefSeq" id="WP_184654374.1">
    <property type="nucleotide sequence ID" value="NZ_JACHBU010000003.1"/>
</dbReference>
<gene>
    <name evidence="2" type="ORF">F4695_001640</name>
</gene>
<proteinExistence type="predicted"/>
<keyword evidence="1" id="KW-0732">Signal</keyword>
<reference evidence="2 3" key="1">
    <citation type="submission" date="2020-08" db="EMBL/GenBank/DDBJ databases">
        <title>The Agave Microbiome: Exploring the role of microbial communities in plant adaptations to desert environments.</title>
        <authorList>
            <person name="Partida-Martinez L.P."/>
        </authorList>
    </citation>
    <scope>NUCLEOTIDE SEQUENCE [LARGE SCALE GENOMIC DNA]</scope>
    <source>
        <strain evidence="2 3">AS3.12</strain>
    </source>
</reference>
<evidence type="ECO:0000313" key="2">
    <source>
        <dbReference type="EMBL" id="MBB6508291.1"/>
    </source>
</evidence>
<dbReference type="Gene3D" id="3.40.50.1240">
    <property type="entry name" value="Phosphoglycerate mutase-like"/>
    <property type="match status" value="1"/>
</dbReference>
<keyword evidence="3" id="KW-1185">Reference proteome</keyword>
<dbReference type="CDD" id="cd07040">
    <property type="entry name" value="HP"/>
    <property type="match status" value="1"/>
</dbReference>